<dbReference type="InterPro" id="IPR027417">
    <property type="entry name" value="P-loop_NTPase"/>
</dbReference>
<evidence type="ECO:0000256" key="2">
    <source>
        <dbReference type="ARBA" id="ARBA00023161"/>
    </source>
</evidence>
<name>A0A915JXX5_ROMCU</name>
<dbReference type="GO" id="GO:0000184">
    <property type="term" value="P:nuclear-transcribed mRNA catabolic process, nonsense-mediated decay"/>
    <property type="evidence" value="ECO:0007669"/>
    <property type="project" value="UniProtKB-KW"/>
</dbReference>
<sequence>MRQPDGTSKHRGISQRSKPSGPRERYGSSDRTVEGSPSSTAISRPPVILMKPQRRDEDEEEWPSINKSTTVVRTQQQYESKTTLSSAGTSLCDYPAAKIGNKCRLTRTHRLCNQRPFVFLNNAESEKSVPRVLQQGYQQQKFTEARALSDNAAERRERQLNGGIKLITESMEWSDIALEHLSDNADFFVVGIIGPQGVGKSTLMSMIGGNDPFDMYRQYIFRPACKECTETSGHQTQGVQFFVNENRIVLLDSQAILSPSVMNLLINNDRRYSYDCSTFENYVEMEAFSLSDVEMTRDCKRNGDPGNDYCLEFLKKI</sequence>
<feature type="region of interest" description="Disordered" evidence="3">
    <location>
        <begin position="1"/>
        <end position="68"/>
    </location>
</feature>
<dbReference type="PANTHER" id="PTHR14270:SF0">
    <property type="entry name" value="NONSENSE-MEDIATED MRNA DECAY FACTOR SMG9"/>
    <property type="match status" value="1"/>
</dbReference>
<proteinExistence type="inferred from homology"/>
<feature type="compositionally biased region" description="Basic and acidic residues" evidence="3">
    <location>
        <begin position="21"/>
        <end position="33"/>
    </location>
</feature>
<keyword evidence="2" id="KW-0866">Nonsense-mediated mRNA decay</keyword>
<reference evidence="5" key="1">
    <citation type="submission" date="2022-11" db="UniProtKB">
        <authorList>
            <consortium name="WormBaseParasite"/>
        </authorList>
    </citation>
    <scope>IDENTIFICATION</scope>
</reference>
<dbReference type="InterPro" id="IPR039177">
    <property type="entry name" value="SMG9"/>
</dbReference>
<dbReference type="WBParaSite" id="nRc.2.0.1.t30864-RA">
    <property type="protein sequence ID" value="nRc.2.0.1.t30864-RA"/>
    <property type="gene ID" value="nRc.2.0.1.g30864"/>
</dbReference>
<evidence type="ECO:0000256" key="1">
    <source>
        <dbReference type="ARBA" id="ARBA00007712"/>
    </source>
</evidence>
<evidence type="ECO:0000313" key="4">
    <source>
        <dbReference type="Proteomes" id="UP000887565"/>
    </source>
</evidence>
<dbReference type="AlphaFoldDB" id="A0A915JXX5"/>
<evidence type="ECO:0000256" key="3">
    <source>
        <dbReference type="SAM" id="MobiDB-lite"/>
    </source>
</evidence>
<comment type="similarity">
    <text evidence="1">Belongs to the SMG9 family.</text>
</comment>
<accession>A0A915JXX5</accession>
<protein>
    <submittedName>
        <fullName evidence="5">Protein SMG9</fullName>
    </submittedName>
</protein>
<dbReference type="Proteomes" id="UP000887565">
    <property type="component" value="Unplaced"/>
</dbReference>
<keyword evidence="4" id="KW-1185">Reference proteome</keyword>
<dbReference type="PANTHER" id="PTHR14270">
    <property type="entry name" value="NONSENSE-MEDIATED MRNA DECAY FACTOR SMG9"/>
    <property type="match status" value="1"/>
</dbReference>
<evidence type="ECO:0000313" key="5">
    <source>
        <dbReference type="WBParaSite" id="nRc.2.0.1.t30864-RA"/>
    </source>
</evidence>
<organism evidence="4 5">
    <name type="scientific">Romanomermis culicivorax</name>
    <name type="common">Nematode worm</name>
    <dbReference type="NCBI Taxonomy" id="13658"/>
    <lineage>
        <taxon>Eukaryota</taxon>
        <taxon>Metazoa</taxon>
        <taxon>Ecdysozoa</taxon>
        <taxon>Nematoda</taxon>
        <taxon>Enoplea</taxon>
        <taxon>Dorylaimia</taxon>
        <taxon>Mermithida</taxon>
        <taxon>Mermithoidea</taxon>
        <taxon>Mermithidae</taxon>
        <taxon>Romanomermis</taxon>
    </lineage>
</organism>
<dbReference type="SUPFAM" id="SSF52540">
    <property type="entry name" value="P-loop containing nucleoside triphosphate hydrolases"/>
    <property type="match status" value="1"/>
</dbReference>